<dbReference type="InterPro" id="IPR036259">
    <property type="entry name" value="MFS_trans_sf"/>
</dbReference>
<dbReference type="GO" id="GO:1904680">
    <property type="term" value="F:peptide transmembrane transporter activity"/>
    <property type="evidence" value="ECO:0007669"/>
    <property type="project" value="InterPro"/>
</dbReference>
<feature type="domain" description="Major facilitator superfamily (MFS) profile" evidence="9">
    <location>
        <begin position="24"/>
        <end position="479"/>
    </location>
</feature>
<dbReference type="Proteomes" id="UP000078103">
    <property type="component" value="Unassembled WGS sequence"/>
</dbReference>
<dbReference type="NCBIfam" id="TIGR00924">
    <property type="entry name" value="yjdL_sub1_fam"/>
    <property type="match status" value="1"/>
</dbReference>
<dbReference type="SUPFAM" id="SSF103473">
    <property type="entry name" value="MFS general substrate transporter"/>
    <property type="match status" value="1"/>
</dbReference>
<feature type="transmembrane region" description="Helical" evidence="8">
    <location>
        <begin position="426"/>
        <end position="444"/>
    </location>
</feature>
<evidence type="ECO:0000256" key="1">
    <source>
        <dbReference type="ARBA" id="ARBA00004651"/>
    </source>
</evidence>
<dbReference type="AlphaFoldDB" id="A0A1A9RTT8"/>
<reference evidence="11" key="1">
    <citation type="submission" date="2016-05" db="EMBL/GenBank/DDBJ databases">
        <title>Draft genome of Corynebacterium afermentans subsp. afermentans LCDC 88199T.</title>
        <authorList>
            <person name="Bernier A.-M."/>
            <person name="Bernard K."/>
        </authorList>
    </citation>
    <scope>NUCLEOTIDE SEQUENCE [LARGE SCALE GENOMIC DNA]</scope>
    <source>
        <strain evidence="11">NML120819</strain>
    </source>
</reference>
<name>A0A1A9RTT8_EIKCO</name>
<feature type="transmembrane region" description="Helical" evidence="8">
    <location>
        <begin position="456"/>
        <end position="475"/>
    </location>
</feature>
<proteinExistence type="predicted"/>
<dbReference type="Pfam" id="PF00854">
    <property type="entry name" value="PTR2"/>
    <property type="match status" value="1"/>
</dbReference>
<dbReference type="GO" id="GO:0005886">
    <property type="term" value="C:plasma membrane"/>
    <property type="evidence" value="ECO:0007669"/>
    <property type="project" value="UniProtKB-SubCell"/>
</dbReference>
<dbReference type="EMBL" id="LXSH01000011">
    <property type="protein sequence ID" value="OAM23864.1"/>
    <property type="molecule type" value="Genomic_DNA"/>
</dbReference>
<dbReference type="PANTHER" id="PTHR23517:SF15">
    <property type="entry name" value="PROTON-DEPENDENT OLIGOPEPTIDE FAMILY TRANSPORT PROTEIN"/>
    <property type="match status" value="1"/>
</dbReference>
<keyword evidence="3" id="KW-1003">Cell membrane</keyword>
<feature type="transmembrane region" description="Helical" evidence="8">
    <location>
        <begin position="30"/>
        <end position="49"/>
    </location>
</feature>
<comment type="subcellular location">
    <subcellularLocation>
        <location evidence="1">Cell membrane</location>
        <topology evidence="1">Multi-pass membrane protein</topology>
    </subcellularLocation>
</comment>
<evidence type="ECO:0000313" key="10">
    <source>
        <dbReference type="EMBL" id="OAM23864.1"/>
    </source>
</evidence>
<keyword evidence="4 8" id="KW-0812">Transmembrane</keyword>
<evidence type="ECO:0000256" key="8">
    <source>
        <dbReference type="SAM" id="Phobius"/>
    </source>
</evidence>
<feature type="transmembrane region" description="Helical" evidence="8">
    <location>
        <begin position="283"/>
        <end position="305"/>
    </location>
</feature>
<organism evidence="10 11">
    <name type="scientific">Eikenella corrodens</name>
    <dbReference type="NCBI Taxonomy" id="539"/>
    <lineage>
        <taxon>Bacteria</taxon>
        <taxon>Pseudomonadati</taxon>
        <taxon>Pseudomonadota</taxon>
        <taxon>Betaproteobacteria</taxon>
        <taxon>Neisseriales</taxon>
        <taxon>Neisseriaceae</taxon>
        <taxon>Eikenella</taxon>
    </lineage>
</organism>
<keyword evidence="7 8" id="KW-0472">Membrane</keyword>
<evidence type="ECO:0000256" key="6">
    <source>
        <dbReference type="ARBA" id="ARBA00022989"/>
    </source>
</evidence>
<dbReference type="InterPro" id="IPR050171">
    <property type="entry name" value="MFS_Transporters"/>
</dbReference>
<keyword evidence="5" id="KW-0653">Protein transport</keyword>
<feature type="transmembrane region" description="Helical" evidence="8">
    <location>
        <begin position="325"/>
        <end position="348"/>
    </location>
</feature>
<sequence>MFKGVKMNTSTEKKFFGHPHQLGTLFQVELWERFSFYSMQAILVIYLSYQLSQGGLAMPKALAVGIVGAYSGSIYLSTIIGGWLADRVIGPKNTLFFAVATMLVGHILLVMISGVGSLAGLPFIALGSGGVKSACSTLVGSLYEDDSTRNLRDAGFSIFYTGINIGSFCGSLVAGYLQSNMGFRMAFAGAVVGMAIGLTLFIKGKSKLPDLPLPNPLPKEQRGKAIGMALAIVAVVGGLIATKILRLDNFSSILLGAISCISIGYFFMMFNDKQATEADKRHIIAYVPLFIAMCLFWAIYSQVYSSVTLYFDKTVPRTFGSFTVPVAWLVTYQSLVVIVLASVMAALWTRMGTRQPKSQMKFTLAMLLLGLGYLGFVPFLSSGTPMPFFVLMLLLLVITISELLLSPISLSFATKVAPKAFKTQMVAFNFLTLSLGFTLGGVLGDQLYTDDTATQYFIILAGLGIGSFAILLLLLPKLNQLLHDVD</sequence>
<comment type="caution">
    <text evidence="10">The sequence shown here is derived from an EMBL/GenBank/DDBJ whole genome shotgun (WGS) entry which is preliminary data.</text>
</comment>
<evidence type="ECO:0000256" key="7">
    <source>
        <dbReference type="ARBA" id="ARBA00023136"/>
    </source>
</evidence>
<dbReference type="CDD" id="cd17346">
    <property type="entry name" value="MFS_DtpA_like"/>
    <property type="match status" value="1"/>
</dbReference>
<feature type="transmembrane region" description="Helical" evidence="8">
    <location>
        <begin position="121"/>
        <end position="143"/>
    </location>
</feature>
<feature type="transmembrane region" description="Helical" evidence="8">
    <location>
        <begin position="225"/>
        <end position="244"/>
    </location>
</feature>
<gene>
    <name evidence="10" type="ORF">A7P89_02990</name>
</gene>
<dbReference type="PROSITE" id="PS50850">
    <property type="entry name" value="MFS"/>
    <property type="match status" value="1"/>
</dbReference>
<dbReference type="PANTHER" id="PTHR23517">
    <property type="entry name" value="RESISTANCE PROTEIN MDTM, PUTATIVE-RELATED-RELATED"/>
    <property type="match status" value="1"/>
</dbReference>
<feature type="transmembrane region" description="Helical" evidence="8">
    <location>
        <begin position="61"/>
        <end position="83"/>
    </location>
</feature>
<feature type="transmembrane region" description="Helical" evidence="8">
    <location>
        <begin position="155"/>
        <end position="177"/>
    </location>
</feature>
<feature type="transmembrane region" description="Helical" evidence="8">
    <location>
        <begin position="183"/>
        <end position="204"/>
    </location>
</feature>
<evidence type="ECO:0000256" key="3">
    <source>
        <dbReference type="ARBA" id="ARBA00022475"/>
    </source>
</evidence>
<feature type="transmembrane region" description="Helical" evidence="8">
    <location>
        <begin position="360"/>
        <end position="380"/>
    </location>
</feature>
<dbReference type="GO" id="GO:0015833">
    <property type="term" value="P:peptide transport"/>
    <property type="evidence" value="ECO:0007669"/>
    <property type="project" value="UniProtKB-KW"/>
</dbReference>
<feature type="transmembrane region" description="Helical" evidence="8">
    <location>
        <begin position="386"/>
        <end position="405"/>
    </location>
</feature>
<accession>A0A1A9RTT8</accession>
<keyword evidence="2" id="KW-0813">Transport</keyword>
<dbReference type="InterPro" id="IPR005279">
    <property type="entry name" value="Dipep/tripep_permease"/>
</dbReference>
<dbReference type="Gene3D" id="1.20.1250.20">
    <property type="entry name" value="MFS general substrate transporter like domains"/>
    <property type="match status" value="1"/>
</dbReference>
<evidence type="ECO:0000313" key="11">
    <source>
        <dbReference type="Proteomes" id="UP000078103"/>
    </source>
</evidence>
<evidence type="ECO:0000259" key="9">
    <source>
        <dbReference type="PROSITE" id="PS50850"/>
    </source>
</evidence>
<keyword evidence="6 8" id="KW-1133">Transmembrane helix</keyword>
<dbReference type="InterPro" id="IPR000109">
    <property type="entry name" value="POT_fam"/>
</dbReference>
<feature type="transmembrane region" description="Helical" evidence="8">
    <location>
        <begin position="250"/>
        <end position="271"/>
    </location>
</feature>
<feature type="transmembrane region" description="Helical" evidence="8">
    <location>
        <begin position="95"/>
        <end position="115"/>
    </location>
</feature>
<evidence type="ECO:0000256" key="4">
    <source>
        <dbReference type="ARBA" id="ARBA00022692"/>
    </source>
</evidence>
<keyword evidence="5" id="KW-0571">Peptide transport</keyword>
<dbReference type="InterPro" id="IPR020846">
    <property type="entry name" value="MFS_dom"/>
</dbReference>
<evidence type="ECO:0000256" key="5">
    <source>
        <dbReference type="ARBA" id="ARBA00022856"/>
    </source>
</evidence>
<evidence type="ECO:0000256" key="2">
    <source>
        <dbReference type="ARBA" id="ARBA00022448"/>
    </source>
</evidence>
<protein>
    <submittedName>
        <fullName evidence="10">MFS transporter</fullName>
    </submittedName>
</protein>